<dbReference type="InterPro" id="IPR024733">
    <property type="entry name" value="NAGLU_tim-barrel"/>
</dbReference>
<dbReference type="PANTHER" id="PTHR12872:SF1">
    <property type="entry name" value="ALPHA-N-ACETYLGLUCOSAMINIDASE"/>
    <property type="match status" value="1"/>
</dbReference>
<accession>A0AAD5UZM0</accession>
<feature type="signal peptide" evidence="2">
    <location>
        <begin position="1"/>
        <end position="18"/>
    </location>
</feature>
<keyword evidence="1" id="KW-0378">Hydrolase</keyword>
<dbReference type="Gene3D" id="3.30.379.10">
    <property type="entry name" value="Chitobiase/beta-hexosaminidase domain 2-like"/>
    <property type="match status" value="1"/>
</dbReference>
<dbReference type="Pfam" id="PF12972">
    <property type="entry name" value="NAGLU_C"/>
    <property type="match status" value="1"/>
</dbReference>
<keyword evidence="7" id="KW-1185">Reference proteome</keyword>
<gene>
    <name evidence="6" type="ORF">NLI96_g7362</name>
</gene>
<reference evidence="6" key="1">
    <citation type="submission" date="2022-07" db="EMBL/GenBank/DDBJ databases">
        <title>Genome Sequence of Physisporinus lineatus.</title>
        <authorList>
            <person name="Buettner E."/>
        </authorList>
    </citation>
    <scope>NUCLEOTIDE SEQUENCE</scope>
    <source>
        <strain evidence="6">VT162</strain>
    </source>
</reference>
<sequence>MFIHLLVAWIFSIALVRCTDLPGLDALVRRRLPSHSHSFTFNQIDGEGDAFNVTDTSILGGITVSCTTTSACARGLYTYLTQRAGVDIWWTGSRLNNLPPFLPRVHRPLSGKAVVPYRYHFDAVTFGYTTAFWSFDKWELLLDWLALRGVNIPLAELGTRGPLPAKWVNDQFELQKQIVRRMAELGMTPVLPAFTGFVPKALKTRHFNATINPASPWITFPPDTTPVDFLQPTDPLFATLQKSFILKQKEAYGNVSHIYTLDQYNENNPTSGDLTYLHNVAADTFASLRAADPQAIWLMSGWLFFSSSYFWSPERVQAYLGGVPGPDSMIILDFYSEIKPQWDHLQNFFGKSWVWCELHDFGGDMGMQGNLQLLTTKPLEALNSSGSSMKGMGLTMEGQEGNEIVYDVLLDQAWSSTPLNVSGYGRNWTMRRYQSSDLPDSVYNAWSTLDGVIYNIQNPGTQSAIKSIFELAPSLSGLVGRIGHHPTFIPYDTNTTIVPSLRLLVQAGSEHRYLRDNPEFNYDIVDICRQLLANRFIDVYNNLVSTYSSSSADAVAAAALPLLDIIRDLDWVLGTNENFLLANWIRDARSWAGDNETYAAYLEYNARNQITLWGSNGEENDYASKQWAGLVGDYYLRRWQSFTDYLVATKRNGVPYNADYVKSSMISIGKEWNLETFTGPWDVQGNTFDTVQNLLLKYA</sequence>
<dbReference type="InterPro" id="IPR024240">
    <property type="entry name" value="NAGLU_N"/>
</dbReference>
<dbReference type="InterPro" id="IPR017853">
    <property type="entry name" value="GH"/>
</dbReference>
<feature type="domain" description="Alpha-N-acetylglucosaminidase tim-barrel" evidence="3">
    <location>
        <begin position="118"/>
        <end position="159"/>
    </location>
</feature>
<dbReference type="SUPFAM" id="SSF51445">
    <property type="entry name" value="(Trans)glycosidases"/>
    <property type="match status" value="1"/>
</dbReference>
<dbReference type="EMBL" id="JANAWD010000299">
    <property type="protein sequence ID" value="KAJ3481876.1"/>
    <property type="molecule type" value="Genomic_DNA"/>
</dbReference>
<dbReference type="GO" id="GO:0016787">
    <property type="term" value="F:hydrolase activity"/>
    <property type="evidence" value="ECO:0007669"/>
    <property type="project" value="UniProtKB-KW"/>
</dbReference>
<dbReference type="InterPro" id="IPR029018">
    <property type="entry name" value="Hex-like_dom2"/>
</dbReference>
<dbReference type="Gene3D" id="1.20.120.670">
    <property type="entry name" value="N-acetyl-b-d-glucoasminidase"/>
    <property type="match status" value="1"/>
</dbReference>
<feature type="domain" description="Alpha-N-acetylglucosaminidase C-terminal" evidence="5">
    <location>
        <begin position="426"/>
        <end position="696"/>
    </location>
</feature>
<dbReference type="Pfam" id="PF05089">
    <property type="entry name" value="NAGLU"/>
    <property type="match status" value="2"/>
</dbReference>
<evidence type="ECO:0008006" key="8">
    <source>
        <dbReference type="Google" id="ProtNLM"/>
    </source>
</evidence>
<dbReference type="InterPro" id="IPR007781">
    <property type="entry name" value="NAGLU"/>
</dbReference>
<dbReference type="Gene3D" id="3.20.20.80">
    <property type="entry name" value="Glycosidases"/>
    <property type="match status" value="2"/>
</dbReference>
<name>A0AAD5UZM0_9APHY</name>
<feature type="domain" description="Alpha-N-acetylglucosaminidase N-terminal" evidence="4">
    <location>
        <begin position="24"/>
        <end position="103"/>
    </location>
</feature>
<comment type="caution">
    <text evidence="6">The sequence shown here is derived from an EMBL/GenBank/DDBJ whole genome shotgun (WGS) entry which is preliminary data.</text>
</comment>
<dbReference type="Proteomes" id="UP001212997">
    <property type="component" value="Unassembled WGS sequence"/>
</dbReference>
<evidence type="ECO:0000256" key="1">
    <source>
        <dbReference type="ARBA" id="ARBA00022801"/>
    </source>
</evidence>
<feature type="domain" description="Alpha-N-acetylglucosaminidase tim-barrel" evidence="3">
    <location>
        <begin position="160"/>
        <end position="415"/>
    </location>
</feature>
<keyword evidence="2" id="KW-0732">Signal</keyword>
<protein>
    <recommendedName>
        <fullName evidence="8">Alpha-N-acetylglucosaminidase</fullName>
    </recommendedName>
</protein>
<dbReference type="InterPro" id="IPR024732">
    <property type="entry name" value="NAGLU_C"/>
</dbReference>
<evidence type="ECO:0000313" key="6">
    <source>
        <dbReference type="EMBL" id="KAJ3481876.1"/>
    </source>
</evidence>
<feature type="chain" id="PRO_5042223898" description="Alpha-N-acetylglucosaminidase" evidence="2">
    <location>
        <begin position="19"/>
        <end position="699"/>
    </location>
</feature>
<evidence type="ECO:0000313" key="7">
    <source>
        <dbReference type="Proteomes" id="UP001212997"/>
    </source>
</evidence>
<proteinExistence type="predicted"/>
<organism evidence="6 7">
    <name type="scientific">Meripilus lineatus</name>
    <dbReference type="NCBI Taxonomy" id="2056292"/>
    <lineage>
        <taxon>Eukaryota</taxon>
        <taxon>Fungi</taxon>
        <taxon>Dikarya</taxon>
        <taxon>Basidiomycota</taxon>
        <taxon>Agaricomycotina</taxon>
        <taxon>Agaricomycetes</taxon>
        <taxon>Polyporales</taxon>
        <taxon>Meripilaceae</taxon>
        <taxon>Meripilus</taxon>
    </lineage>
</organism>
<evidence type="ECO:0000259" key="5">
    <source>
        <dbReference type="Pfam" id="PF12972"/>
    </source>
</evidence>
<evidence type="ECO:0000259" key="4">
    <source>
        <dbReference type="Pfam" id="PF12971"/>
    </source>
</evidence>
<dbReference type="AlphaFoldDB" id="A0AAD5UZM0"/>
<evidence type="ECO:0000256" key="2">
    <source>
        <dbReference type="SAM" id="SignalP"/>
    </source>
</evidence>
<dbReference type="Pfam" id="PF12971">
    <property type="entry name" value="NAGLU_N"/>
    <property type="match status" value="1"/>
</dbReference>
<evidence type="ECO:0000259" key="3">
    <source>
        <dbReference type="Pfam" id="PF05089"/>
    </source>
</evidence>
<dbReference type="PANTHER" id="PTHR12872">
    <property type="entry name" value="ALPHA-N-ACETYLGLUCOSAMINIDASE"/>
    <property type="match status" value="1"/>
</dbReference>